<name>A0A4V3WTL8_9MICO</name>
<evidence type="ECO:0000313" key="3">
    <source>
        <dbReference type="EMBL" id="THG32407.1"/>
    </source>
</evidence>
<dbReference type="Proteomes" id="UP000309133">
    <property type="component" value="Unassembled WGS sequence"/>
</dbReference>
<organism evidence="3 4">
    <name type="scientific">Naasia lichenicola</name>
    <dbReference type="NCBI Taxonomy" id="2565933"/>
    <lineage>
        <taxon>Bacteria</taxon>
        <taxon>Bacillati</taxon>
        <taxon>Actinomycetota</taxon>
        <taxon>Actinomycetes</taxon>
        <taxon>Micrococcales</taxon>
        <taxon>Microbacteriaceae</taxon>
        <taxon>Naasia</taxon>
    </lineage>
</organism>
<gene>
    <name evidence="3" type="ORF">E6C64_05165</name>
</gene>
<sequence length="466" mass="49673">MTGTRSRAAGIPSSTTQLRADIVGPAATEGLRNERTRLVGTRTGLGADALITLVRLWRAVSGAALRAARQVSAVVTPLGWTMLSVVVVAFLVGYGFGWAELAAVAWAGAVIIVVASLFLIGGHSQGIELTMAHPRVVVGDRAVGGITAVNPTRRRLLGTTLEIPVGRGLLEFPLPSIAPGATIDDVFVVPTTRRGLITIGPVRSVRADPIGLVRREHIWPGSIELFVHPQTVSIPSTSTGFVRDLEGQATRDLTSSDVAFNALRDYQLGDDRRWIHWKSTAKTGVYMVKQFEETRRSHLMVALSLAGDDYADDEQFELAVSVAGSLGVRAIRDARTVSVVVSERTPEFAKRKTFAVRSLSTITRTRLLDELAVIDRATAALGVVDLARVAAEQVAGTSVAFVVLGSTATPLQLRAVSSAFPSGVEVIAVLCDPGYTPSLRRVSDLTVLTIGYLEDLQKSLARSQAA</sequence>
<dbReference type="Pfam" id="PF01882">
    <property type="entry name" value="DUF58"/>
    <property type="match status" value="1"/>
</dbReference>
<dbReference type="InterPro" id="IPR002881">
    <property type="entry name" value="DUF58"/>
</dbReference>
<proteinExistence type="predicted"/>
<evidence type="ECO:0000259" key="2">
    <source>
        <dbReference type="Pfam" id="PF01882"/>
    </source>
</evidence>
<dbReference type="PANTHER" id="PTHR34351:SF1">
    <property type="entry name" value="SLR1927 PROTEIN"/>
    <property type="match status" value="1"/>
</dbReference>
<dbReference type="OrthoDB" id="9812729at2"/>
<evidence type="ECO:0000256" key="1">
    <source>
        <dbReference type="SAM" id="Phobius"/>
    </source>
</evidence>
<dbReference type="AlphaFoldDB" id="A0A4V3WTL8"/>
<protein>
    <submittedName>
        <fullName evidence="3">DUF58 domain-containing protein</fullName>
    </submittedName>
</protein>
<keyword evidence="1" id="KW-0472">Membrane</keyword>
<dbReference type="RefSeq" id="WP_136426572.1">
    <property type="nucleotide sequence ID" value="NZ_SSSM01000002.1"/>
</dbReference>
<feature type="transmembrane region" description="Helical" evidence="1">
    <location>
        <begin position="74"/>
        <end position="97"/>
    </location>
</feature>
<keyword evidence="1" id="KW-1133">Transmembrane helix</keyword>
<dbReference type="PANTHER" id="PTHR34351">
    <property type="entry name" value="SLR1927 PROTEIN-RELATED"/>
    <property type="match status" value="1"/>
</dbReference>
<feature type="transmembrane region" description="Helical" evidence="1">
    <location>
        <begin position="103"/>
        <end position="121"/>
    </location>
</feature>
<dbReference type="EMBL" id="SSSM01000002">
    <property type="protein sequence ID" value="THG32407.1"/>
    <property type="molecule type" value="Genomic_DNA"/>
</dbReference>
<feature type="domain" description="DUF58" evidence="2">
    <location>
        <begin position="263"/>
        <end position="344"/>
    </location>
</feature>
<keyword evidence="1" id="KW-0812">Transmembrane</keyword>
<evidence type="ECO:0000313" key="4">
    <source>
        <dbReference type="Proteomes" id="UP000309133"/>
    </source>
</evidence>
<reference evidence="3 4" key="1">
    <citation type="submission" date="2019-04" db="EMBL/GenBank/DDBJ databases">
        <authorList>
            <person name="Jiang L."/>
        </authorList>
    </citation>
    <scope>NUCLEOTIDE SEQUENCE [LARGE SCALE GENOMIC DNA]</scope>
    <source>
        <strain evidence="3 4">YIM 131853</strain>
    </source>
</reference>
<accession>A0A4V3WTL8</accession>
<comment type="caution">
    <text evidence="3">The sequence shown here is derived from an EMBL/GenBank/DDBJ whole genome shotgun (WGS) entry which is preliminary data.</text>
</comment>
<keyword evidence="4" id="KW-1185">Reference proteome</keyword>